<reference evidence="11" key="2">
    <citation type="submission" date="2020-09" db="EMBL/GenBank/DDBJ databases">
        <authorList>
            <person name="Sun Q."/>
            <person name="Sedlacek I."/>
        </authorList>
    </citation>
    <scope>NUCLEOTIDE SEQUENCE</scope>
    <source>
        <strain evidence="11">CCM 7905</strain>
    </source>
</reference>
<keyword evidence="10" id="KW-0479">Metal-binding</keyword>
<accession>A0A917D4R2</accession>
<keyword evidence="6 10" id="KW-0407">Ion channel</keyword>
<keyword evidence="3 10" id="KW-0812">Transmembrane</keyword>
<feature type="transmembrane region" description="Helical" evidence="10">
    <location>
        <begin position="78"/>
        <end position="98"/>
    </location>
</feature>
<dbReference type="GO" id="GO:0005886">
    <property type="term" value="C:plasma membrane"/>
    <property type="evidence" value="ECO:0007669"/>
    <property type="project" value="UniProtKB-SubCell"/>
</dbReference>
<dbReference type="NCBIfam" id="TIGR00494">
    <property type="entry name" value="crcB"/>
    <property type="match status" value="1"/>
</dbReference>
<dbReference type="RefSeq" id="WP_188545515.1">
    <property type="nucleotide sequence ID" value="NZ_BMCU01000003.1"/>
</dbReference>
<keyword evidence="2 10" id="KW-1003">Cell membrane</keyword>
<comment type="subcellular location">
    <subcellularLocation>
        <location evidence="1 10">Cell membrane</location>
        <topology evidence="1 10">Multi-pass membrane protein</topology>
    </subcellularLocation>
</comment>
<keyword evidence="10" id="KW-0915">Sodium</keyword>
<evidence type="ECO:0000256" key="5">
    <source>
        <dbReference type="ARBA" id="ARBA00023136"/>
    </source>
</evidence>
<keyword evidence="5 10" id="KW-0472">Membrane</keyword>
<dbReference type="Proteomes" id="UP000654257">
    <property type="component" value="Unassembled WGS sequence"/>
</dbReference>
<dbReference type="HAMAP" id="MF_00454">
    <property type="entry name" value="FluC"/>
    <property type="match status" value="1"/>
</dbReference>
<organism evidence="11 12">
    <name type="scientific">Rhodococcoides trifolii</name>
    <dbReference type="NCBI Taxonomy" id="908250"/>
    <lineage>
        <taxon>Bacteria</taxon>
        <taxon>Bacillati</taxon>
        <taxon>Actinomycetota</taxon>
        <taxon>Actinomycetes</taxon>
        <taxon>Mycobacteriales</taxon>
        <taxon>Nocardiaceae</taxon>
        <taxon>Rhodococcoides</taxon>
    </lineage>
</organism>
<evidence type="ECO:0000256" key="3">
    <source>
        <dbReference type="ARBA" id="ARBA00022692"/>
    </source>
</evidence>
<dbReference type="AlphaFoldDB" id="A0A917D4R2"/>
<reference evidence="11" key="1">
    <citation type="journal article" date="2014" name="Int. J. Syst. Evol. Microbiol.">
        <title>Complete genome sequence of Corynebacterium casei LMG S-19264T (=DSM 44701T), isolated from a smear-ripened cheese.</title>
        <authorList>
            <consortium name="US DOE Joint Genome Institute (JGI-PGF)"/>
            <person name="Walter F."/>
            <person name="Albersmeier A."/>
            <person name="Kalinowski J."/>
            <person name="Ruckert C."/>
        </authorList>
    </citation>
    <scope>NUCLEOTIDE SEQUENCE</scope>
    <source>
        <strain evidence="11">CCM 7905</strain>
    </source>
</reference>
<dbReference type="GO" id="GO:0046872">
    <property type="term" value="F:metal ion binding"/>
    <property type="evidence" value="ECO:0007669"/>
    <property type="project" value="UniProtKB-KW"/>
</dbReference>
<evidence type="ECO:0000256" key="7">
    <source>
        <dbReference type="ARBA" id="ARBA00035120"/>
    </source>
</evidence>
<evidence type="ECO:0000256" key="4">
    <source>
        <dbReference type="ARBA" id="ARBA00022989"/>
    </source>
</evidence>
<dbReference type="GO" id="GO:0140114">
    <property type="term" value="P:cellular detoxification of fluoride"/>
    <property type="evidence" value="ECO:0007669"/>
    <property type="project" value="UniProtKB-UniRule"/>
</dbReference>
<evidence type="ECO:0000256" key="8">
    <source>
        <dbReference type="ARBA" id="ARBA00035585"/>
    </source>
</evidence>
<evidence type="ECO:0000256" key="2">
    <source>
        <dbReference type="ARBA" id="ARBA00022475"/>
    </source>
</evidence>
<dbReference type="Pfam" id="PF02537">
    <property type="entry name" value="CRCB"/>
    <property type="match status" value="1"/>
</dbReference>
<evidence type="ECO:0000256" key="9">
    <source>
        <dbReference type="ARBA" id="ARBA00049940"/>
    </source>
</evidence>
<evidence type="ECO:0000313" key="12">
    <source>
        <dbReference type="Proteomes" id="UP000654257"/>
    </source>
</evidence>
<keyword evidence="10" id="KW-0406">Ion transport</keyword>
<evidence type="ECO:0000256" key="6">
    <source>
        <dbReference type="ARBA" id="ARBA00023303"/>
    </source>
</evidence>
<feature type="transmembrane region" description="Helical" evidence="10">
    <location>
        <begin position="43"/>
        <end position="66"/>
    </location>
</feature>
<keyword evidence="4 10" id="KW-1133">Transmembrane helix</keyword>
<dbReference type="PANTHER" id="PTHR28259:SF1">
    <property type="entry name" value="FLUORIDE EXPORT PROTEIN 1-RELATED"/>
    <property type="match status" value="1"/>
</dbReference>
<dbReference type="InterPro" id="IPR003691">
    <property type="entry name" value="FluC"/>
</dbReference>
<feature type="binding site" evidence="10">
    <location>
        <position position="91"/>
    </location>
    <ligand>
        <name>Na(+)</name>
        <dbReference type="ChEBI" id="CHEBI:29101"/>
        <note>structural</note>
    </ligand>
</feature>
<feature type="transmembrane region" description="Helical" evidence="10">
    <location>
        <begin position="12"/>
        <end position="31"/>
    </location>
</feature>
<comment type="function">
    <text evidence="9 10">Fluoride-specific ion channel. Important for reducing fluoride concentration in the cell, thus reducing its toxicity.</text>
</comment>
<proteinExistence type="inferred from homology"/>
<dbReference type="PANTHER" id="PTHR28259">
    <property type="entry name" value="FLUORIDE EXPORT PROTEIN 1-RELATED"/>
    <property type="match status" value="1"/>
</dbReference>
<comment type="caution">
    <text evidence="11">The sequence shown here is derived from an EMBL/GenBank/DDBJ whole genome shotgun (WGS) entry which is preliminary data.</text>
</comment>
<protein>
    <recommendedName>
        <fullName evidence="10">Fluoride-specific ion channel FluC</fullName>
    </recommendedName>
</protein>
<comment type="catalytic activity">
    <reaction evidence="8">
        <text>fluoride(in) = fluoride(out)</text>
        <dbReference type="Rhea" id="RHEA:76159"/>
        <dbReference type="ChEBI" id="CHEBI:17051"/>
    </reaction>
    <physiologicalReaction direction="left-to-right" evidence="8">
        <dbReference type="Rhea" id="RHEA:76160"/>
    </physiologicalReaction>
</comment>
<feature type="binding site" evidence="10">
    <location>
        <position position="88"/>
    </location>
    <ligand>
        <name>Na(+)</name>
        <dbReference type="ChEBI" id="CHEBI:29101"/>
        <note>structural</note>
    </ligand>
</feature>
<evidence type="ECO:0000256" key="10">
    <source>
        <dbReference type="HAMAP-Rule" id="MF_00454"/>
    </source>
</evidence>
<dbReference type="GO" id="GO:0062054">
    <property type="term" value="F:fluoride channel activity"/>
    <property type="evidence" value="ECO:0007669"/>
    <property type="project" value="UniProtKB-UniRule"/>
</dbReference>
<keyword evidence="12" id="KW-1185">Reference proteome</keyword>
<comment type="activity regulation">
    <text evidence="10">Na(+) is not transported, but it plays an essential structural role and its presence is essential for fluoride channel function.</text>
</comment>
<evidence type="ECO:0000256" key="1">
    <source>
        <dbReference type="ARBA" id="ARBA00004651"/>
    </source>
</evidence>
<feature type="transmembrane region" description="Helical" evidence="10">
    <location>
        <begin position="113"/>
        <end position="138"/>
    </location>
</feature>
<sequence>MAAAGRPLHRQPAALTAVFAGAVVGTALRYWVGEAYPHSGSDWPWGTFCINVIGSFVLGLLLEALVRLGPDTGVRQRVRLLAGTGFCGAFTTYSTFALETARLIENGAVTTGLAYAAASVVSGAAAALGGIVAGNALAARVQR</sequence>
<comment type="similarity">
    <text evidence="7 10">Belongs to the fluoride channel Fluc/FEX (TC 1.A.43) family.</text>
</comment>
<keyword evidence="10" id="KW-0813">Transport</keyword>
<name>A0A917D4R2_9NOCA</name>
<dbReference type="EMBL" id="BMCU01000003">
    <property type="protein sequence ID" value="GGG12770.1"/>
    <property type="molecule type" value="Genomic_DNA"/>
</dbReference>
<gene>
    <name evidence="10 11" type="primary">crcB</name>
    <name evidence="10" type="synonym">fluC</name>
    <name evidence="11" type="ORF">GCM10007304_28440</name>
</gene>
<evidence type="ECO:0000313" key="11">
    <source>
        <dbReference type="EMBL" id="GGG12770.1"/>
    </source>
</evidence>